<name>A0ACB7PG73_9PEZI</name>
<sequence length="231" mass="25047">MANQGRGRGRGNHNNNNNNNRNGNGNGNGNGNRSNRNGNGNGNGWSNNNGNRNWDDNNNRHRNGDRNNRGISKAGRFNNNGGSNRGRSKSASPKTLRHLVLDTLRAPVDAVDPKPFIELSVATSLAGGLLIDTLVQLDFTNREIARTLAVPLSNLLQLHSITRLLIDGNREPDAEGDHPMFDSDAEEQVEYGQRTNRGARGDGQNGQNGRANLNENQLALARFIASDIGVV</sequence>
<accession>A0ACB7PG73</accession>
<dbReference type="Proteomes" id="UP000724584">
    <property type="component" value="Unassembled WGS sequence"/>
</dbReference>
<protein>
    <submittedName>
        <fullName evidence="1">Uncharacterized protein</fullName>
    </submittedName>
</protein>
<keyword evidence="2" id="KW-1185">Reference proteome</keyword>
<organism evidence="1 2">
    <name type="scientific">Chaetomium tenue</name>
    <dbReference type="NCBI Taxonomy" id="1854479"/>
    <lineage>
        <taxon>Eukaryota</taxon>
        <taxon>Fungi</taxon>
        <taxon>Dikarya</taxon>
        <taxon>Ascomycota</taxon>
        <taxon>Pezizomycotina</taxon>
        <taxon>Sordariomycetes</taxon>
        <taxon>Sordariomycetidae</taxon>
        <taxon>Sordariales</taxon>
        <taxon>Chaetomiaceae</taxon>
        <taxon>Chaetomium</taxon>
    </lineage>
</organism>
<gene>
    <name evidence="1" type="ORF">F5144DRAFT_562081</name>
</gene>
<evidence type="ECO:0000313" key="1">
    <source>
        <dbReference type="EMBL" id="KAH6640937.1"/>
    </source>
</evidence>
<comment type="caution">
    <text evidence="1">The sequence shown here is derived from an EMBL/GenBank/DDBJ whole genome shotgun (WGS) entry which is preliminary data.</text>
</comment>
<proteinExistence type="predicted"/>
<evidence type="ECO:0000313" key="2">
    <source>
        <dbReference type="Proteomes" id="UP000724584"/>
    </source>
</evidence>
<reference evidence="1 2" key="1">
    <citation type="journal article" date="2021" name="Nat. Commun.">
        <title>Genetic determinants of endophytism in the Arabidopsis root mycobiome.</title>
        <authorList>
            <person name="Mesny F."/>
            <person name="Miyauchi S."/>
            <person name="Thiergart T."/>
            <person name="Pickel B."/>
            <person name="Atanasova L."/>
            <person name="Karlsson M."/>
            <person name="Huettel B."/>
            <person name="Barry K.W."/>
            <person name="Haridas S."/>
            <person name="Chen C."/>
            <person name="Bauer D."/>
            <person name="Andreopoulos W."/>
            <person name="Pangilinan J."/>
            <person name="LaButti K."/>
            <person name="Riley R."/>
            <person name="Lipzen A."/>
            <person name="Clum A."/>
            <person name="Drula E."/>
            <person name="Henrissat B."/>
            <person name="Kohler A."/>
            <person name="Grigoriev I.V."/>
            <person name="Martin F.M."/>
            <person name="Hacquard S."/>
        </authorList>
    </citation>
    <scope>NUCLEOTIDE SEQUENCE [LARGE SCALE GENOMIC DNA]</scope>
    <source>
        <strain evidence="1 2">MPI-SDFR-AT-0079</strain>
    </source>
</reference>
<dbReference type="EMBL" id="JAGIZQ010000002">
    <property type="protein sequence ID" value="KAH6640937.1"/>
    <property type="molecule type" value="Genomic_DNA"/>
</dbReference>